<gene>
    <name evidence="2" type="ORF">CR513_00494</name>
</gene>
<dbReference type="AlphaFoldDB" id="A0A371IHE4"/>
<keyword evidence="3" id="KW-1185">Reference proteome</keyword>
<evidence type="ECO:0000313" key="2">
    <source>
        <dbReference type="EMBL" id="RDY14449.1"/>
    </source>
</evidence>
<dbReference type="Proteomes" id="UP000257109">
    <property type="component" value="Unassembled WGS sequence"/>
</dbReference>
<feature type="compositionally biased region" description="Basic and acidic residues" evidence="1">
    <location>
        <begin position="29"/>
        <end position="39"/>
    </location>
</feature>
<dbReference type="EMBL" id="QJKJ01000074">
    <property type="protein sequence ID" value="RDY14449.1"/>
    <property type="molecule type" value="Genomic_DNA"/>
</dbReference>
<sequence length="85" mass="9530">MSSLNQEPTPKCNSRLEVSHYHFPPKQSSQEEGRNQHLDKTGPRVCAKFFKELCIHKRKKLKGGVETGGIVSALTKHEDVTTGLQ</sequence>
<feature type="compositionally biased region" description="Polar residues" evidence="1">
    <location>
        <begin position="1"/>
        <end position="12"/>
    </location>
</feature>
<accession>A0A371IHE4</accession>
<evidence type="ECO:0000256" key="1">
    <source>
        <dbReference type="SAM" id="MobiDB-lite"/>
    </source>
</evidence>
<reference evidence="2" key="1">
    <citation type="submission" date="2018-05" db="EMBL/GenBank/DDBJ databases">
        <title>Draft genome of Mucuna pruriens seed.</title>
        <authorList>
            <person name="Nnadi N.E."/>
            <person name="Vos R."/>
            <person name="Hasami M.H."/>
            <person name="Devisetty U.K."/>
            <person name="Aguiy J.C."/>
        </authorList>
    </citation>
    <scope>NUCLEOTIDE SEQUENCE [LARGE SCALE GENOMIC DNA]</scope>
    <source>
        <strain evidence="2">JCA_2017</strain>
    </source>
</reference>
<proteinExistence type="predicted"/>
<feature type="non-terminal residue" evidence="2">
    <location>
        <position position="1"/>
    </location>
</feature>
<name>A0A371IHE4_MUCPR</name>
<protein>
    <submittedName>
        <fullName evidence="2">Uncharacterized protein</fullName>
    </submittedName>
</protein>
<feature type="region of interest" description="Disordered" evidence="1">
    <location>
        <begin position="1"/>
        <end position="39"/>
    </location>
</feature>
<evidence type="ECO:0000313" key="3">
    <source>
        <dbReference type="Proteomes" id="UP000257109"/>
    </source>
</evidence>
<organism evidence="2 3">
    <name type="scientific">Mucuna pruriens</name>
    <name type="common">Velvet bean</name>
    <name type="synonym">Dolichos pruriens</name>
    <dbReference type="NCBI Taxonomy" id="157652"/>
    <lineage>
        <taxon>Eukaryota</taxon>
        <taxon>Viridiplantae</taxon>
        <taxon>Streptophyta</taxon>
        <taxon>Embryophyta</taxon>
        <taxon>Tracheophyta</taxon>
        <taxon>Spermatophyta</taxon>
        <taxon>Magnoliopsida</taxon>
        <taxon>eudicotyledons</taxon>
        <taxon>Gunneridae</taxon>
        <taxon>Pentapetalae</taxon>
        <taxon>rosids</taxon>
        <taxon>fabids</taxon>
        <taxon>Fabales</taxon>
        <taxon>Fabaceae</taxon>
        <taxon>Papilionoideae</taxon>
        <taxon>50 kb inversion clade</taxon>
        <taxon>NPAAA clade</taxon>
        <taxon>indigoferoid/millettioid clade</taxon>
        <taxon>Phaseoleae</taxon>
        <taxon>Mucuna</taxon>
    </lineage>
</organism>
<comment type="caution">
    <text evidence="2">The sequence shown here is derived from an EMBL/GenBank/DDBJ whole genome shotgun (WGS) entry which is preliminary data.</text>
</comment>